<comment type="similarity">
    <text evidence="1 6">Belongs to the HIBADH-related family.</text>
</comment>
<dbReference type="InterPro" id="IPR036291">
    <property type="entry name" value="NAD(P)-bd_dom_sf"/>
</dbReference>
<evidence type="ECO:0000259" key="8">
    <source>
        <dbReference type="Pfam" id="PF14833"/>
    </source>
</evidence>
<evidence type="ECO:0000256" key="2">
    <source>
        <dbReference type="ARBA" id="ARBA00022456"/>
    </source>
</evidence>
<organism evidence="10 11">
    <name type="scientific">Antarcticimicrobium luteum</name>
    <dbReference type="NCBI Taxonomy" id="2547397"/>
    <lineage>
        <taxon>Bacteria</taxon>
        <taxon>Pseudomonadati</taxon>
        <taxon>Pseudomonadota</taxon>
        <taxon>Alphaproteobacteria</taxon>
        <taxon>Rhodobacterales</taxon>
        <taxon>Paracoccaceae</taxon>
        <taxon>Antarcticimicrobium</taxon>
    </lineage>
</organism>
<keyword evidence="4 6" id="KW-0520">NAD</keyword>
<evidence type="ECO:0000256" key="4">
    <source>
        <dbReference type="ARBA" id="ARBA00023027"/>
    </source>
</evidence>
<gene>
    <name evidence="10" type="primary">mmsB</name>
    <name evidence="10" type="ORF">E1832_08320</name>
</gene>
<comment type="catalytic activity">
    <reaction evidence="5">
        <text>a (3S)-3-hydroxyacyl-CoA + NAD(+) = a 3-oxoacyl-CoA + NADH + H(+)</text>
        <dbReference type="Rhea" id="RHEA:22432"/>
        <dbReference type="ChEBI" id="CHEBI:15378"/>
        <dbReference type="ChEBI" id="CHEBI:57318"/>
        <dbReference type="ChEBI" id="CHEBI:57540"/>
        <dbReference type="ChEBI" id="CHEBI:57945"/>
        <dbReference type="ChEBI" id="CHEBI:90726"/>
        <dbReference type="EC" id="1.1.1.35"/>
    </reaction>
</comment>
<evidence type="ECO:0000256" key="5">
    <source>
        <dbReference type="ARBA" id="ARBA00049556"/>
    </source>
</evidence>
<dbReference type="SUPFAM" id="SSF48179">
    <property type="entry name" value="6-phosphogluconate dehydrogenase C-terminal domain-like"/>
    <property type="match status" value="1"/>
</dbReference>
<dbReference type="Pfam" id="PF16113">
    <property type="entry name" value="ECH_2"/>
    <property type="match status" value="1"/>
</dbReference>
<dbReference type="InterPro" id="IPR006115">
    <property type="entry name" value="6PGDH_NADP-bd"/>
</dbReference>
<dbReference type="OrthoDB" id="9790967at2"/>
<evidence type="ECO:0000313" key="11">
    <source>
        <dbReference type="Proteomes" id="UP000295301"/>
    </source>
</evidence>
<dbReference type="GO" id="GO:0051287">
    <property type="term" value="F:NAD binding"/>
    <property type="evidence" value="ECO:0007669"/>
    <property type="project" value="InterPro"/>
</dbReference>
<comment type="pathway">
    <text evidence="6">Amino-acid degradation; L-valine degradation.</text>
</comment>
<comment type="caution">
    <text evidence="10">The sequence shown here is derived from an EMBL/GenBank/DDBJ whole genome shotgun (WGS) entry which is preliminary data.</text>
</comment>
<feature type="domain" description="3-hydroxyisobutyrate dehydrogenase-like NAD-binding" evidence="8">
    <location>
        <begin position="505"/>
        <end position="630"/>
    </location>
</feature>
<comment type="catalytic activity">
    <reaction evidence="6">
        <text>3-hydroxy-2-methylpropanoate + NAD(+) = 2-methyl-3-oxopropanoate + NADH + H(+)</text>
        <dbReference type="Rhea" id="RHEA:17681"/>
        <dbReference type="ChEBI" id="CHEBI:11805"/>
        <dbReference type="ChEBI" id="CHEBI:15378"/>
        <dbReference type="ChEBI" id="CHEBI:57540"/>
        <dbReference type="ChEBI" id="CHEBI:57700"/>
        <dbReference type="ChEBI" id="CHEBI:57945"/>
        <dbReference type="EC" id="1.1.1.31"/>
    </reaction>
</comment>
<dbReference type="PROSITE" id="PS00895">
    <property type="entry name" value="3_HYDROXYISOBUT_DH"/>
    <property type="match status" value="1"/>
</dbReference>
<dbReference type="InterPro" id="IPR011548">
    <property type="entry name" value="HIBADH"/>
</dbReference>
<evidence type="ECO:0000313" key="10">
    <source>
        <dbReference type="EMBL" id="TDK49875.1"/>
    </source>
</evidence>
<dbReference type="AlphaFoldDB" id="A0A4R5VDN6"/>
<dbReference type="NCBIfam" id="TIGR01692">
    <property type="entry name" value="HIBADH"/>
    <property type="match status" value="1"/>
</dbReference>
<protein>
    <recommendedName>
        <fullName evidence="6">3-hydroxyisobutyrate dehydrogenase</fullName>
        <shortName evidence="6">HIBADH</shortName>
        <ecNumber evidence="6">1.1.1.31</ecNumber>
    </recommendedName>
</protein>
<reference evidence="10 11" key="1">
    <citation type="submission" date="2019-03" db="EMBL/GenBank/DDBJ databases">
        <title>Ruegeria lutea sp. nov., a novel strain, isolated from marine sediment, the Masan Bay, South Korea.</title>
        <authorList>
            <person name="Kim J."/>
            <person name="Kim D.-Y."/>
            <person name="Lee S.-S."/>
        </authorList>
    </citation>
    <scope>NUCLEOTIDE SEQUENCE [LARGE SCALE GENOMIC DNA]</scope>
    <source>
        <strain evidence="10 11">318-1</strain>
    </source>
</reference>
<dbReference type="GO" id="GO:0050661">
    <property type="term" value="F:NADP binding"/>
    <property type="evidence" value="ECO:0007669"/>
    <property type="project" value="InterPro"/>
</dbReference>
<keyword evidence="11" id="KW-1185">Reference proteome</keyword>
<dbReference type="EMBL" id="SMUV01000060">
    <property type="protein sequence ID" value="TDK49875.1"/>
    <property type="molecule type" value="Genomic_DNA"/>
</dbReference>
<dbReference type="Pfam" id="PF03446">
    <property type="entry name" value="NAD_binding_2"/>
    <property type="match status" value="1"/>
</dbReference>
<dbReference type="UniPathway" id="UPA00362"/>
<dbReference type="PANTHER" id="PTHR22981">
    <property type="entry name" value="3-HYDROXYISOBUTYRATE DEHYDROGENASE-RELATED"/>
    <property type="match status" value="1"/>
</dbReference>
<evidence type="ECO:0000256" key="3">
    <source>
        <dbReference type="ARBA" id="ARBA00023002"/>
    </source>
</evidence>
<dbReference type="SUPFAM" id="SSF52096">
    <property type="entry name" value="ClpP/crotonase"/>
    <property type="match status" value="1"/>
</dbReference>
<evidence type="ECO:0000259" key="9">
    <source>
        <dbReference type="Pfam" id="PF16113"/>
    </source>
</evidence>
<dbReference type="InterPro" id="IPR008927">
    <property type="entry name" value="6-PGluconate_DH-like_C_sf"/>
</dbReference>
<evidence type="ECO:0000256" key="1">
    <source>
        <dbReference type="ARBA" id="ARBA00009080"/>
    </source>
</evidence>
<keyword evidence="2 6" id="KW-0101">Branched-chain amino acid catabolism</keyword>
<proteinExistence type="inferred from homology"/>
<dbReference type="PANTHER" id="PTHR22981:SF7">
    <property type="entry name" value="3-HYDROXYISOBUTYRATE DEHYDROGENASE, MITOCHONDRIAL"/>
    <property type="match status" value="1"/>
</dbReference>
<name>A0A4R5VDN6_9RHOB</name>
<dbReference type="InterPro" id="IPR029154">
    <property type="entry name" value="HIBADH-like_NADP-bd"/>
</dbReference>
<dbReference type="FunFam" id="1.10.1040.10:FF:000006">
    <property type="entry name" value="3-hydroxyisobutyrate dehydrogenase"/>
    <property type="match status" value="1"/>
</dbReference>
<evidence type="ECO:0000256" key="6">
    <source>
        <dbReference type="RuleBase" id="RU910714"/>
    </source>
</evidence>
<dbReference type="EC" id="1.1.1.31" evidence="6"/>
<dbReference type="SUPFAM" id="SSF51735">
    <property type="entry name" value="NAD(P)-binding Rossmann-fold domains"/>
    <property type="match status" value="1"/>
</dbReference>
<feature type="domain" description="Enoyl-CoA hydratase/isomerase" evidence="9">
    <location>
        <begin position="13"/>
        <end position="332"/>
    </location>
</feature>
<dbReference type="CDD" id="cd06558">
    <property type="entry name" value="crotonase-like"/>
    <property type="match status" value="1"/>
</dbReference>
<dbReference type="Pfam" id="PF14833">
    <property type="entry name" value="NAD_binding_11"/>
    <property type="match status" value="1"/>
</dbReference>
<dbReference type="GO" id="GO:0003857">
    <property type="term" value="F:(3S)-3-hydroxyacyl-CoA dehydrogenase (NAD+) activity"/>
    <property type="evidence" value="ECO:0007669"/>
    <property type="project" value="UniProtKB-EC"/>
</dbReference>
<dbReference type="Gene3D" id="1.10.1040.10">
    <property type="entry name" value="N-(1-d-carboxylethyl)-l-norvaline Dehydrogenase, domain 2"/>
    <property type="match status" value="1"/>
</dbReference>
<accession>A0A4R5VDN6</accession>
<dbReference type="Gene3D" id="3.40.50.720">
    <property type="entry name" value="NAD(P)-binding Rossmann-like Domain"/>
    <property type="match status" value="1"/>
</dbReference>
<dbReference type="InterPro" id="IPR029045">
    <property type="entry name" value="ClpP/crotonase-like_dom_sf"/>
</dbReference>
<dbReference type="InterPro" id="IPR002204">
    <property type="entry name" value="3-OH-isobutyrate_DH-rel_CS"/>
</dbReference>
<dbReference type="GO" id="GO:0006574">
    <property type="term" value="P:L-valine catabolic process"/>
    <property type="evidence" value="ECO:0007669"/>
    <property type="project" value="UniProtKB-UniPathway"/>
</dbReference>
<sequence length="639" mass="67397">MADIDIRITGRAGRITFSRPQALNAMSYEMCMAIDAAMRLWRDDDDVALVVIDATGDKAFCAGGDIAELYDTGTKGNYEYGRRFWRDEYRLNAFIAEYPKPVVSFMQGFTMGGGVGIGCHGSHRVVDDSSRIAMPECGIGLVPDVGGSLLLARAPGHLGEYLGLTTGRMAAGDAILAGFADHFVPRGTWADLIEMLEASGDAAHVASHALPAPPSALGEMQGDIDRHFSGGSLAAIRASLAGEDSDFTEKTRAALERNSPLSMACTIEMLRRLRAEDGTIRQALDLEYRFTWRAMEHGDFLEGIRAQIIDKDRNPQWQHAGGTVPDAAVRHMLAPLGADALTFEGEDRQMKIGFIGLGNMGAPMAANLARAGHEVTGFDMAEVSIEGVAMAASAAEAAKGAEVVITMLPNGQILRAVAAEIIPAMDKGAAFVDCSTVDVDSARAVADQAEAAGLLAVDAPVSGGVGGATAGTLTFMAGGSEAAFAKAAPLFDIMGQKAVHCGAAGAGQAAKICNNMILGATMIVTCEAFALADKLGLDRQKMFDVVSTSSGYSWTMNAYCPAPGVGPQSPADNDYKPGFAAELMLKDLRLSQQAAESADADTPMGALAQQLYTQFVEQEDGKGMDFSAMLPRFEKRHRG</sequence>
<feature type="domain" description="6-phosphogluconate dehydrogenase NADP-binding" evidence="7">
    <location>
        <begin position="351"/>
        <end position="502"/>
    </location>
</feature>
<evidence type="ECO:0000259" key="7">
    <source>
        <dbReference type="Pfam" id="PF03446"/>
    </source>
</evidence>
<keyword evidence="3 6" id="KW-0560">Oxidoreductase</keyword>
<dbReference type="InterPro" id="IPR013328">
    <property type="entry name" value="6PGD_dom2"/>
</dbReference>
<dbReference type="InterPro" id="IPR045004">
    <property type="entry name" value="ECH_dom"/>
</dbReference>
<dbReference type="GO" id="GO:0008442">
    <property type="term" value="F:3-hydroxyisobutyrate dehydrogenase activity"/>
    <property type="evidence" value="ECO:0007669"/>
    <property type="project" value="UniProtKB-EC"/>
</dbReference>
<dbReference type="Proteomes" id="UP000295301">
    <property type="component" value="Unassembled WGS sequence"/>
</dbReference>
<dbReference type="Gene3D" id="3.90.226.10">
    <property type="entry name" value="2-enoyl-CoA Hydratase, Chain A, domain 1"/>
    <property type="match status" value="1"/>
</dbReference>
<dbReference type="NCBIfam" id="NF004127">
    <property type="entry name" value="PRK05617.1"/>
    <property type="match status" value="1"/>
</dbReference>